<feature type="compositionally biased region" description="Basic and acidic residues" evidence="1">
    <location>
        <begin position="277"/>
        <end position="295"/>
    </location>
</feature>
<feature type="compositionally biased region" description="Pro residues" evidence="1">
    <location>
        <begin position="305"/>
        <end position="318"/>
    </location>
</feature>
<organism evidence="3 4">
    <name type="scientific">Rhodoblastus sphagnicola</name>
    <dbReference type="NCBI Taxonomy" id="333368"/>
    <lineage>
        <taxon>Bacteria</taxon>
        <taxon>Pseudomonadati</taxon>
        <taxon>Pseudomonadota</taxon>
        <taxon>Alphaproteobacteria</taxon>
        <taxon>Hyphomicrobiales</taxon>
        <taxon>Rhodoblastaceae</taxon>
        <taxon>Rhodoblastus</taxon>
    </lineage>
</organism>
<proteinExistence type="predicted"/>
<dbReference type="AlphaFoldDB" id="A0A2S6NFD0"/>
<evidence type="ECO:0000256" key="2">
    <source>
        <dbReference type="SAM" id="SignalP"/>
    </source>
</evidence>
<feature type="region of interest" description="Disordered" evidence="1">
    <location>
        <begin position="262"/>
        <end position="318"/>
    </location>
</feature>
<comment type="caution">
    <text evidence="3">The sequence shown here is derived from an EMBL/GenBank/DDBJ whole genome shotgun (WGS) entry which is preliminary data.</text>
</comment>
<dbReference type="EMBL" id="NHSJ01000023">
    <property type="protein sequence ID" value="PPQ33313.1"/>
    <property type="molecule type" value="Genomic_DNA"/>
</dbReference>
<evidence type="ECO:0000313" key="3">
    <source>
        <dbReference type="EMBL" id="PPQ33313.1"/>
    </source>
</evidence>
<accession>A0A2S6NFD0</accession>
<dbReference type="InterPro" id="IPR021293">
    <property type="entry name" value="DUF2865"/>
</dbReference>
<name>A0A2S6NFD0_9HYPH</name>
<feature type="signal peptide" evidence="2">
    <location>
        <begin position="1"/>
        <end position="39"/>
    </location>
</feature>
<feature type="region of interest" description="Disordered" evidence="1">
    <location>
        <begin position="138"/>
        <end position="159"/>
    </location>
</feature>
<keyword evidence="2" id="KW-0732">Signal</keyword>
<evidence type="ECO:0008006" key="5">
    <source>
        <dbReference type="Google" id="ProtNLM"/>
    </source>
</evidence>
<protein>
    <recommendedName>
        <fullName evidence="5">DUF2865 domain-containing protein</fullName>
    </recommendedName>
</protein>
<feature type="chain" id="PRO_5018138152" description="DUF2865 domain-containing protein" evidence="2">
    <location>
        <begin position="40"/>
        <end position="318"/>
    </location>
</feature>
<dbReference type="Proteomes" id="UP000239089">
    <property type="component" value="Unassembled WGS sequence"/>
</dbReference>
<evidence type="ECO:0000256" key="1">
    <source>
        <dbReference type="SAM" id="MobiDB-lite"/>
    </source>
</evidence>
<sequence length="318" mass="34244">MRRSKAAGWGAAMARRIARGLIRLSVALLCAAPLAGALAQPLDCERLRAAIDSTPRGDSAQAQAAAQVRVDYERLAARADAIGCNNQQFLFFGSPPPPECGGIRQRLAAMRAQYESMRVRGADMGRRQALIAQYAQQCGGETPVEDEPPRESRGAPRGGGEAVCVRKCDGYYFPLTPAMTGARVEALRDLCQALCPDAEVGLYSRVAQADISNALSADSGDRYDDLPNALKYQKKFDPSCACKKPRQGWAEVLGRAEQILTDIDGERPGEGPLTPKQADDRSHVQPGPKVDEKALVKPKKRAKPEPPPVSPLDPPGLF</sequence>
<gene>
    <name evidence="3" type="ORF">CCR94_02010</name>
</gene>
<dbReference type="Pfam" id="PF11064">
    <property type="entry name" value="DUF2865"/>
    <property type="match status" value="1"/>
</dbReference>
<reference evidence="3 4" key="1">
    <citation type="journal article" date="2018" name="Arch. Microbiol.">
        <title>New insights into the metabolic potential of the phototrophic purple bacterium Rhodopila globiformis DSM 161(T) from its draft genome sequence and evidence for a vanadium-dependent nitrogenase.</title>
        <authorList>
            <person name="Imhoff J.F."/>
            <person name="Rahn T."/>
            <person name="Kunzel S."/>
            <person name="Neulinger S.C."/>
        </authorList>
    </citation>
    <scope>NUCLEOTIDE SEQUENCE [LARGE SCALE GENOMIC DNA]</scope>
    <source>
        <strain evidence="3 4">DSM 16996</strain>
    </source>
</reference>
<evidence type="ECO:0000313" key="4">
    <source>
        <dbReference type="Proteomes" id="UP000239089"/>
    </source>
</evidence>
<keyword evidence="4" id="KW-1185">Reference proteome</keyword>